<dbReference type="PANTHER" id="PTHR45913:SF22">
    <property type="entry name" value="SCAN BOX DOMAIN-CONTAINING PROTEIN"/>
    <property type="match status" value="1"/>
</dbReference>
<evidence type="ECO:0000313" key="1">
    <source>
        <dbReference type="EMBL" id="KFD60545.1"/>
    </source>
</evidence>
<sequence length="377" mass="43410">MSADVENTLCNVLRTEEFSLQVDESTLPQNEALVLAYVRFIKEGKLVQELLFARELLTDTRGESIFRTVEDVFKEEIPLTNVIAVATDGTPSMLGRHRGFLSYLKEKVPDLLAVHCVIHWQHLVAKRLSDRLHRSLQYVITAVNKIKSSALRERLFSQLCEENDEDFKRLLLHTEDTELHDNVEKSRADIAYLSDLYFKFNEMNLQLQGDQLNLIKTRTVVTAFIGKLAIFGQNLGYGEYRQFPNLNDLKENGGLPDDVVRSFCDHLSMLHEDMCERYGDILSMMIPDWVLDPFTSLAGVEVTCQEELIEMQANEELKPKIKGGYTSFWLQQEIRQLYPRLWNVAKKFLILFPSSYLVERGFSAVTGLLGKKETAYR</sequence>
<reference evidence="1" key="1">
    <citation type="journal article" date="2014" name="Nat. Genet.">
        <title>Genome and transcriptome of the porcine whipworm Trichuris suis.</title>
        <authorList>
            <person name="Jex A.R."/>
            <person name="Nejsum P."/>
            <person name="Schwarz E.M."/>
            <person name="Hu L."/>
            <person name="Young N.D."/>
            <person name="Hall R.S."/>
            <person name="Korhonen P.K."/>
            <person name="Liao S."/>
            <person name="Thamsborg S."/>
            <person name="Xia J."/>
            <person name="Xu P."/>
            <person name="Wang S."/>
            <person name="Scheerlinck J.P."/>
            <person name="Hofmann A."/>
            <person name="Sternberg P.W."/>
            <person name="Wang J."/>
            <person name="Gasser R.B."/>
        </authorList>
    </citation>
    <scope>NUCLEOTIDE SEQUENCE [LARGE SCALE GENOMIC DNA]</scope>
    <source>
        <strain evidence="1">DCEP-RM93F</strain>
    </source>
</reference>
<dbReference type="AlphaFoldDB" id="A0A085MTJ9"/>
<dbReference type="PANTHER" id="PTHR45913">
    <property type="entry name" value="EPM2A-INTERACTING PROTEIN 1"/>
    <property type="match status" value="1"/>
</dbReference>
<organism evidence="1">
    <name type="scientific">Trichuris suis</name>
    <name type="common">pig whipworm</name>
    <dbReference type="NCBI Taxonomy" id="68888"/>
    <lineage>
        <taxon>Eukaryota</taxon>
        <taxon>Metazoa</taxon>
        <taxon>Ecdysozoa</taxon>
        <taxon>Nematoda</taxon>
        <taxon>Enoplea</taxon>
        <taxon>Dorylaimia</taxon>
        <taxon>Trichinellida</taxon>
        <taxon>Trichuridae</taxon>
        <taxon>Trichuris</taxon>
    </lineage>
</organism>
<evidence type="ECO:0008006" key="2">
    <source>
        <dbReference type="Google" id="ProtNLM"/>
    </source>
</evidence>
<accession>A0A085MTJ9</accession>
<protein>
    <recommendedName>
        <fullName evidence="2">DUF4371 domain-containing protein</fullName>
    </recommendedName>
</protein>
<proteinExistence type="predicted"/>
<dbReference type="InterPro" id="IPR012337">
    <property type="entry name" value="RNaseH-like_sf"/>
</dbReference>
<dbReference type="EMBL" id="KL367662">
    <property type="protein sequence ID" value="KFD60545.1"/>
    <property type="molecule type" value="Genomic_DNA"/>
</dbReference>
<gene>
    <name evidence="1" type="ORF">M514_27292</name>
</gene>
<dbReference type="Proteomes" id="UP000030758">
    <property type="component" value="Unassembled WGS sequence"/>
</dbReference>
<dbReference type="SUPFAM" id="SSF53098">
    <property type="entry name" value="Ribonuclease H-like"/>
    <property type="match status" value="1"/>
</dbReference>
<name>A0A085MTJ9_9BILA</name>